<dbReference type="AlphaFoldDB" id="A0AA38RMU6"/>
<evidence type="ECO:0000313" key="9">
    <source>
        <dbReference type="EMBL" id="KAJ9151647.1"/>
    </source>
</evidence>
<feature type="compositionally biased region" description="Low complexity" evidence="7">
    <location>
        <begin position="110"/>
        <end position="123"/>
    </location>
</feature>
<name>A0AA38RMU6_9PEZI</name>
<evidence type="ECO:0000256" key="6">
    <source>
        <dbReference type="ARBA" id="ARBA00023242"/>
    </source>
</evidence>
<dbReference type="PROSITE" id="PS50048">
    <property type="entry name" value="ZN2_CY6_FUNGAL_2"/>
    <property type="match status" value="1"/>
</dbReference>
<feature type="domain" description="Zn(2)-C6 fungal-type" evidence="8">
    <location>
        <begin position="16"/>
        <end position="46"/>
    </location>
</feature>
<dbReference type="Pfam" id="PF11951">
    <property type="entry name" value="Fungal_trans_2"/>
    <property type="match status" value="1"/>
</dbReference>
<sequence>MAAQQLTPAKSRSSDGCWTCRLRRKKCDEIRPVCMACSALEIDCLYSDVKPEWMDGAEKQKEKADWLKLEVKRLAGARRERRHMQSLEMGMDGLEVANATDNMTVAVAPVSSQVASSSGPSVSNGTPQDSGSESWTVDQSMPSAASSTPPSSFGPAAAPTPPTLIGMQVPLHRVGLDDQDLSFMMVYLDFTFPFLFPFYRPHVLDGGRGWLLVIMMRNKALFHIALTLSAYLLSEIMKNGADTHGDCLRHNWDSLQEQQQLAMRELQADMHELNQKGVQGYLAASGQVMGSVMQLLSFEVAIANTGNWQMHLDAASVLFEQVMEHHGNNEAGNMCWHRVLLQLGHGFVPGSAGEKQRPWNPDQASLRFFTASLIFADTLSATALGRAPRLLKYHDHLLNVLDHCCEDHSTHPSVPHLKMDDFFGVPNWVLQAIAAASSLQAWKKQEKAANSLSITQLVSRAASIEHMLKTHIADLDAKLDAADAAFPTTMNTLHLFGQATSPLAWFPAQQPPLPLPASFSDSRLPGADHHLTARIWAQAAITYLLVVVSGWQPSNPEIRESVALTADLLLRRLPAPAGLRSVVWPFAVTGCLAAPGEEQGFRDLVAALGPLQIFGTVREALGLMEQVWAHRECIGALPDSWDLSVGLNGLGHPSLLI</sequence>
<evidence type="ECO:0000256" key="3">
    <source>
        <dbReference type="ARBA" id="ARBA00023015"/>
    </source>
</evidence>
<feature type="region of interest" description="Disordered" evidence="7">
    <location>
        <begin position="110"/>
        <end position="159"/>
    </location>
</feature>
<reference evidence="9" key="1">
    <citation type="submission" date="2022-07" db="EMBL/GenBank/DDBJ databases">
        <title>Fungi with potential for degradation of polypropylene.</title>
        <authorList>
            <person name="Gostincar C."/>
        </authorList>
    </citation>
    <scope>NUCLEOTIDE SEQUENCE</scope>
    <source>
        <strain evidence="9">EXF-13287</strain>
    </source>
</reference>
<keyword evidence="3" id="KW-0805">Transcription regulation</keyword>
<dbReference type="SUPFAM" id="SSF57701">
    <property type="entry name" value="Zn2/Cys6 DNA-binding domain"/>
    <property type="match status" value="1"/>
</dbReference>
<evidence type="ECO:0000313" key="10">
    <source>
        <dbReference type="Proteomes" id="UP001174691"/>
    </source>
</evidence>
<dbReference type="PANTHER" id="PTHR37534">
    <property type="entry name" value="TRANSCRIPTIONAL ACTIVATOR PROTEIN UGA3"/>
    <property type="match status" value="1"/>
</dbReference>
<keyword evidence="2" id="KW-0862">Zinc</keyword>
<organism evidence="9 10">
    <name type="scientific">Coniochaeta hoffmannii</name>
    <dbReference type="NCBI Taxonomy" id="91930"/>
    <lineage>
        <taxon>Eukaryota</taxon>
        <taxon>Fungi</taxon>
        <taxon>Dikarya</taxon>
        <taxon>Ascomycota</taxon>
        <taxon>Pezizomycotina</taxon>
        <taxon>Sordariomycetes</taxon>
        <taxon>Sordariomycetidae</taxon>
        <taxon>Coniochaetales</taxon>
        <taxon>Coniochaetaceae</taxon>
        <taxon>Coniochaeta</taxon>
    </lineage>
</organism>
<evidence type="ECO:0000256" key="4">
    <source>
        <dbReference type="ARBA" id="ARBA00023125"/>
    </source>
</evidence>
<keyword evidence="5" id="KW-0804">Transcription</keyword>
<accession>A0AA38RMU6</accession>
<feature type="compositionally biased region" description="Polar residues" evidence="7">
    <location>
        <begin position="124"/>
        <end position="141"/>
    </location>
</feature>
<dbReference type="GO" id="GO:0000981">
    <property type="term" value="F:DNA-binding transcription factor activity, RNA polymerase II-specific"/>
    <property type="evidence" value="ECO:0007669"/>
    <property type="project" value="InterPro"/>
</dbReference>
<dbReference type="GO" id="GO:0005634">
    <property type="term" value="C:nucleus"/>
    <property type="evidence" value="ECO:0007669"/>
    <property type="project" value="UniProtKB-SubCell"/>
</dbReference>
<dbReference type="Gene3D" id="4.10.240.10">
    <property type="entry name" value="Zn(2)-C6 fungal-type DNA-binding domain"/>
    <property type="match status" value="1"/>
</dbReference>
<proteinExistence type="predicted"/>
<evidence type="ECO:0000256" key="2">
    <source>
        <dbReference type="ARBA" id="ARBA00022833"/>
    </source>
</evidence>
<evidence type="ECO:0000256" key="5">
    <source>
        <dbReference type="ARBA" id="ARBA00023163"/>
    </source>
</evidence>
<comment type="subcellular location">
    <subcellularLocation>
        <location evidence="1">Nucleus</location>
    </subcellularLocation>
</comment>
<dbReference type="InterPro" id="IPR001138">
    <property type="entry name" value="Zn2Cys6_DnaBD"/>
</dbReference>
<evidence type="ECO:0000259" key="8">
    <source>
        <dbReference type="PROSITE" id="PS50048"/>
    </source>
</evidence>
<evidence type="ECO:0000256" key="7">
    <source>
        <dbReference type="SAM" id="MobiDB-lite"/>
    </source>
</evidence>
<dbReference type="PROSITE" id="PS00463">
    <property type="entry name" value="ZN2_CY6_FUNGAL_1"/>
    <property type="match status" value="1"/>
</dbReference>
<keyword evidence="10" id="KW-1185">Reference proteome</keyword>
<gene>
    <name evidence="9" type="ORF">NKR19_g4757</name>
</gene>
<dbReference type="SMART" id="SM00066">
    <property type="entry name" value="GAL4"/>
    <property type="match status" value="1"/>
</dbReference>
<keyword evidence="6" id="KW-0539">Nucleus</keyword>
<dbReference type="Pfam" id="PF00172">
    <property type="entry name" value="Zn_clus"/>
    <property type="match status" value="1"/>
</dbReference>
<dbReference type="PANTHER" id="PTHR37534:SF20">
    <property type="entry name" value="PRO1A C6 ZINK-FINGER PROTEIN"/>
    <property type="match status" value="1"/>
</dbReference>
<dbReference type="GO" id="GO:0008270">
    <property type="term" value="F:zinc ion binding"/>
    <property type="evidence" value="ECO:0007669"/>
    <property type="project" value="InterPro"/>
</dbReference>
<keyword evidence="4" id="KW-0238">DNA-binding</keyword>
<dbReference type="InterPro" id="IPR036864">
    <property type="entry name" value="Zn2-C6_fun-type_DNA-bd_sf"/>
</dbReference>
<protein>
    <submittedName>
        <fullName evidence="9">Transcriptional regulatory protein pro1</fullName>
    </submittedName>
</protein>
<dbReference type="GO" id="GO:0003677">
    <property type="term" value="F:DNA binding"/>
    <property type="evidence" value="ECO:0007669"/>
    <property type="project" value="UniProtKB-KW"/>
</dbReference>
<evidence type="ECO:0000256" key="1">
    <source>
        <dbReference type="ARBA" id="ARBA00004123"/>
    </source>
</evidence>
<dbReference type="CDD" id="cd00067">
    <property type="entry name" value="GAL4"/>
    <property type="match status" value="1"/>
</dbReference>
<dbReference type="Proteomes" id="UP001174691">
    <property type="component" value="Unassembled WGS sequence"/>
</dbReference>
<comment type="caution">
    <text evidence="9">The sequence shown here is derived from an EMBL/GenBank/DDBJ whole genome shotgun (WGS) entry which is preliminary data.</text>
</comment>
<dbReference type="InterPro" id="IPR021858">
    <property type="entry name" value="Fun_TF"/>
</dbReference>
<dbReference type="EMBL" id="JANBVN010000061">
    <property type="protein sequence ID" value="KAJ9151647.1"/>
    <property type="molecule type" value="Genomic_DNA"/>
</dbReference>
<feature type="compositionally biased region" description="Low complexity" evidence="7">
    <location>
        <begin position="142"/>
        <end position="157"/>
    </location>
</feature>